<evidence type="ECO:0000313" key="1">
    <source>
        <dbReference type="EMBL" id="TFK79842.1"/>
    </source>
</evidence>
<dbReference type="AlphaFoldDB" id="A0A5C3NS48"/>
<accession>A0A5C3NS48</accession>
<dbReference type="Proteomes" id="UP000308197">
    <property type="component" value="Unassembled WGS sequence"/>
</dbReference>
<name>A0A5C3NS48_9APHY</name>
<protein>
    <submittedName>
        <fullName evidence="1">Uncharacterized protein</fullName>
    </submittedName>
</protein>
<gene>
    <name evidence="1" type="ORF">K466DRAFT_667942</name>
</gene>
<evidence type="ECO:0000313" key="2">
    <source>
        <dbReference type="Proteomes" id="UP000308197"/>
    </source>
</evidence>
<sequence>MTSRRILPSPSCADPGRGRASCARATRRSTRSAWRGTCSGTARGRSVARSLSSQRCTRRASRSGRGSRRCRGLGRARTRSFCWPIWWLRRTCSCSRLAMTLQRTSRRSRRSASMSRYRLGFRPALDLSLSSVIAVTLACFSSVGSCVCGTCAWWAFLITAAQSSIVNVVLCSRYRAWHE</sequence>
<dbReference type="EMBL" id="ML211916">
    <property type="protein sequence ID" value="TFK79842.1"/>
    <property type="molecule type" value="Genomic_DNA"/>
</dbReference>
<organism evidence="1 2">
    <name type="scientific">Polyporus arcularius HHB13444</name>
    <dbReference type="NCBI Taxonomy" id="1314778"/>
    <lineage>
        <taxon>Eukaryota</taxon>
        <taxon>Fungi</taxon>
        <taxon>Dikarya</taxon>
        <taxon>Basidiomycota</taxon>
        <taxon>Agaricomycotina</taxon>
        <taxon>Agaricomycetes</taxon>
        <taxon>Polyporales</taxon>
        <taxon>Polyporaceae</taxon>
        <taxon>Polyporus</taxon>
    </lineage>
</organism>
<reference evidence="1 2" key="1">
    <citation type="journal article" date="2019" name="Nat. Ecol. Evol.">
        <title>Megaphylogeny resolves global patterns of mushroom evolution.</title>
        <authorList>
            <person name="Varga T."/>
            <person name="Krizsan K."/>
            <person name="Foldi C."/>
            <person name="Dima B."/>
            <person name="Sanchez-Garcia M."/>
            <person name="Sanchez-Ramirez S."/>
            <person name="Szollosi G.J."/>
            <person name="Szarkandi J.G."/>
            <person name="Papp V."/>
            <person name="Albert L."/>
            <person name="Andreopoulos W."/>
            <person name="Angelini C."/>
            <person name="Antonin V."/>
            <person name="Barry K.W."/>
            <person name="Bougher N.L."/>
            <person name="Buchanan P."/>
            <person name="Buyck B."/>
            <person name="Bense V."/>
            <person name="Catcheside P."/>
            <person name="Chovatia M."/>
            <person name="Cooper J."/>
            <person name="Damon W."/>
            <person name="Desjardin D."/>
            <person name="Finy P."/>
            <person name="Geml J."/>
            <person name="Haridas S."/>
            <person name="Hughes K."/>
            <person name="Justo A."/>
            <person name="Karasinski D."/>
            <person name="Kautmanova I."/>
            <person name="Kiss B."/>
            <person name="Kocsube S."/>
            <person name="Kotiranta H."/>
            <person name="LaButti K.M."/>
            <person name="Lechner B.E."/>
            <person name="Liimatainen K."/>
            <person name="Lipzen A."/>
            <person name="Lukacs Z."/>
            <person name="Mihaltcheva S."/>
            <person name="Morgado L.N."/>
            <person name="Niskanen T."/>
            <person name="Noordeloos M.E."/>
            <person name="Ohm R.A."/>
            <person name="Ortiz-Santana B."/>
            <person name="Ovrebo C."/>
            <person name="Racz N."/>
            <person name="Riley R."/>
            <person name="Savchenko A."/>
            <person name="Shiryaev A."/>
            <person name="Soop K."/>
            <person name="Spirin V."/>
            <person name="Szebenyi C."/>
            <person name="Tomsovsky M."/>
            <person name="Tulloss R.E."/>
            <person name="Uehling J."/>
            <person name="Grigoriev I.V."/>
            <person name="Vagvolgyi C."/>
            <person name="Papp T."/>
            <person name="Martin F.M."/>
            <person name="Miettinen O."/>
            <person name="Hibbett D.S."/>
            <person name="Nagy L.G."/>
        </authorList>
    </citation>
    <scope>NUCLEOTIDE SEQUENCE [LARGE SCALE GENOMIC DNA]</scope>
    <source>
        <strain evidence="1 2">HHB13444</strain>
    </source>
</reference>
<keyword evidence="2" id="KW-1185">Reference proteome</keyword>
<proteinExistence type="predicted"/>
<dbReference type="InParanoid" id="A0A5C3NS48"/>